<organism evidence="3 4">
    <name type="scientific">Streptomyces gibsoniae</name>
    <dbReference type="NCBI Taxonomy" id="3075529"/>
    <lineage>
        <taxon>Bacteria</taxon>
        <taxon>Bacillati</taxon>
        <taxon>Actinomycetota</taxon>
        <taxon>Actinomycetes</taxon>
        <taxon>Kitasatosporales</taxon>
        <taxon>Streptomycetaceae</taxon>
        <taxon>Streptomyces</taxon>
    </lineage>
</organism>
<feature type="compositionally biased region" description="Pro residues" evidence="1">
    <location>
        <begin position="78"/>
        <end position="115"/>
    </location>
</feature>
<keyword evidence="2" id="KW-0472">Membrane</keyword>
<feature type="region of interest" description="Disordered" evidence="1">
    <location>
        <begin position="73"/>
        <end position="167"/>
    </location>
</feature>
<dbReference type="Proteomes" id="UP001183809">
    <property type="component" value="Unassembled WGS sequence"/>
</dbReference>
<feature type="region of interest" description="Disordered" evidence="1">
    <location>
        <begin position="1"/>
        <end position="36"/>
    </location>
</feature>
<keyword evidence="2" id="KW-1133">Transmembrane helix</keyword>
<name>A0ABU2TXY6_9ACTN</name>
<protein>
    <submittedName>
        <fullName evidence="3">Uncharacterized protein</fullName>
    </submittedName>
</protein>
<evidence type="ECO:0000313" key="4">
    <source>
        <dbReference type="Proteomes" id="UP001183809"/>
    </source>
</evidence>
<dbReference type="EMBL" id="JAVREY010000028">
    <property type="protein sequence ID" value="MDT0465793.1"/>
    <property type="molecule type" value="Genomic_DNA"/>
</dbReference>
<keyword evidence="4" id="KW-1185">Reference proteome</keyword>
<gene>
    <name evidence="3" type="ORF">RM764_22765</name>
</gene>
<sequence length="167" mass="17205">MTTRFDDGSDGPEFGPDDPLAVILRPASDHLGPPPGRYEAIRRAAVRRRVLRAAAGAGVTCAVAVLIGLGVQLTTPQSPAPPVVPLAPPPAGGRTLPPTPSASPSVTRPPGPASPEPTRTHRSDESVTPSRAPVHTRRPSTTPTPVRIVPSASATTLAPEPGRGTRR</sequence>
<evidence type="ECO:0000256" key="2">
    <source>
        <dbReference type="SAM" id="Phobius"/>
    </source>
</evidence>
<proteinExistence type="predicted"/>
<comment type="caution">
    <text evidence="3">The sequence shown here is derived from an EMBL/GenBank/DDBJ whole genome shotgun (WGS) entry which is preliminary data.</text>
</comment>
<keyword evidence="2" id="KW-0812">Transmembrane</keyword>
<feature type="transmembrane region" description="Helical" evidence="2">
    <location>
        <begin position="50"/>
        <end position="71"/>
    </location>
</feature>
<dbReference type="RefSeq" id="WP_311697260.1">
    <property type="nucleotide sequence ID" value="NZ_JAVREY010000028.1"/>
</dbReference>
<feature type="compositionally biased region" description="Low complexity" evidence="1">
    <location>
        <begin position="139"/>
        <end position="150"/>
    </location>
</feature>
<accession>A0ABU2TXY6</accession>
<reference evidence="4" key="1">
    <citation type="submission" date="2023-07" db="EMBL/GenBank/DDBJ databases">
        <title>30 novel species of actinomycetes from the DSMZ collection.</title>
        <authorList>
            <person name="Nouioui I."/>
        </authorList>
    </citation>
    <scope>NUCLEOTIDE SEQUENCE [LARGE SCALE GENOMIC DNA]</scope>
    <source>
        <strain evidence="4">DSM 41699</strain>
    </source>
</reference>
<evidence type="ECO:0000313" key="3">
    <source>
        <dbReference type="EMBL" id="MDT0465793.1"/>
    </source>
</evidence>
<evidence type="ECO:0000256" key="1">
    <source>
        <dbReference type="SAM" id="MobiDB-lite"/>
    </source>
</evidence>